<reference evidence="1" key="1">
    <citation type="submission" date="2018-05" db="EMBL/GenBank/DDBJ databases">
        <authorList>
            <person name="Lanie J.A."/>
            <person name="Ng W.-L."/>
            <person name="Kazmierczak K.M."/>
            <person name="Andrzejewski T.M."/>
            <person name="Davidsen T.M."/>
            <person name="Wayne K.J."/>
            <person name="Tettelin H."/>
            <person name="Glass J.I."/>
            <person name="Rusch D."/>
            <person name="Podicherti R."/>
            <person name="Tsui H.-C.T."/>
            <person name="Winkler M.E."/>
        </authorList>
    </citation>
    <scope>NUCLEOTIDE SEQUENCE</scope>
</reference>
<dbReference type="AlphaFoldDB" id="A0A382GZC0"/>
<proteinExistence type="predicted"/>
<sequence length="35" mass="3833">MIKGSSFMGIINDSVLSGGKGRVLLTTFELRLMFL</sequence>
<dbReference type="EMBL" id="UINC01058059">
    <property type="protein sequence ID" value="SVB79903.1"/>
    <property type="molecule type" value="Genomic_DNA"/>
</dbReference>
<gene>
    <name evidence="1" type="ORF">METZ01_LOCUS232757</name>
</gene>
<protein>
    <submittedName>
        <fullName evidence="1">Uncharacterized protein</fullName>
    </submittedName>
</protein>
<name>A0A382GZC0_9ZZZZ</name>
<evidence type="ECO:0000313" key="1">
    <source>
        <dbReference type="EMBL" id="SVB79903.1"/>
    </source>
</evidence>
<organism evidence="1">
    <name type="scientific">marine metagenome</name>
    <dbReference type="NCBI Taxonomy" id="408172"/>
    <lineage>
        <taxon>unclassified sequences</taxon>
        <taxon>metagenomes</taxon>
        <taxon>ecological metagenomes</taxon>
    </lineage>
</organism>
<accession>A0A382GZC0</accession>